<proteinExistence type="predicted"/>
<evidence type="ECO:0000313" key="2">
    <source>
        <dbReference type="EMBL" id="KIY94447.1"/>
    </source>
</evidence>
<dbReference type="AlphaFoldDB" id="A0A0D2J3B0"/>
<gene>
    <name evidence="2" type="ORF">MNEG_13516</name>
</gene>
<protein>
    <submittedName>
        <fullName evidence="2">Uncharacterized protein</fullName>
    </submittedName>
</protein>
<dbReference type="KEGG" id="mng:MNEG_13516"/>
<accession>A0A0D2J3B0</accession>
<keyword evidence="3" id="KW-1185">Reference proteome</keyword>
<sequence length="161" mass="16505">MTIVQGPLSGEAVAIIDTDGACPGKTAAVPPSHGGSQLFIYHPKAVDDFRLKVLTPFFVSQATKQGKTIEGPAFYNALKSLQAKQLAAVLELLPPANALPVWAVTIKTQAGDPALTAPVNTRAKPQNLANPAYAPKSGNPPPPKASGDAAAAAPKPAHLST</sequence>
<dbReference type="RefSeq" id="XP_013893467.1">
    <property type="nucleotide sequence ID" value="XM_014038013.1"/>
</dbReference>
<dbReference type="EMBL" id="KK104092">
    <property type="protein sequence ID" value="KIY94447.1"/>
    <property type="molecule type" value="Genomic_DNA"/>
</dbReference>
<name>A0A0D2J3B0_9CHLO</name>
<feature type="compositionally biased region" description="Low complexity" evidence="1">
    <location>
        <begin position="145"/>
        <end position="161"/>
    </location>
</feature>
<organism evidence="2 3">
    <name type="scientific">Monoraphidium neglectum</name>
    <dbReference type="NCBI Taxonomy" id="145388"/>
    <lineage>
        <taxon>Eukaryota</taxon>
        <taxon>Viridiplantae</taxon>
        <taxon>Chlorophyta</taxon>
        <taxon>core chlorophytes</taxon>
        <taxon>Chlorophyceae</taxon>
        <taxon>CS clade</taxon>
        <taxon>Sphaeropleales</taxon>
        <taxon>Selenastraceae</taxon>
        <taxon>Monoraphidium</taxon>
    </lineage>
</organism>
<dbReference type="Proteomes" id="UP000054498">
    <property type="component" value="Unassembled WGS sequence"/>
</dbReference>
<dbReference type="GeneID" id="25730986"/>
<reference evidence="2 3" key="1">
    <citation type="journal article" date="2013" name="BMC Genomics">
        <title>Reconstruction of the lipid metabolism for the microalga Monoraphidium neglectum from its genome sequence reveals characteristics suitable for biofuel production.</title>
        <authorList>
            <person name="Bogen C."/>
            <person name="Al-Dilaimi A."/>
            <person name="Albersmeier A."/>
            <person name="Wichmann J."/>
            <person name="Grundmann M."/>
            <person name="Rupp O."/>
            <person name="Lauersen K.J."/>
            <person name="Blifernez-Klassen O."/>
            <person name="Kalinowski J."/>
            <person name="Goesmann A."/>
            <person name="Mussgnug J.H."/>
            <person name="Kruse O."/>
        </authorList>
    </citation>
    <scope>NUCLEOTIDE SEQUENCE [LARGE SCALE GENOMIC DNA]</scope>
    <source>
        <strain evidence="2 3">SAG 48.87</strain>
    </source>
</reference>
<evidence type="ECO:0000256" key="1">
    <source>
        <dbReference type="SAM" id="MobiDB-lite"/>
    </source>
</evidence>
<evidence type="ECO:0000313" key="3">
    <source>
        <dbReference type="Proteomes" id="UP000054498"/>
    </source>
</evidence>
<feature type="region of interest" description="Disordered" evidence="1">
    <location>
        <begin position="116"/>
        <end position="161"/>
    </location>
</feature>